<dbReference type="Pfam" id="PF09388">
    <property type="entry name" value="SpoOE-like"/>
    <property type="match status" value="1"/>
</dbReference>
<protein>
    <submittedName>
        <fullName evidence="1">Aspartyl-phosphate phosphatase Spo0E family protein</fullName>
    </submittedName>
</protein>
<dbReference type="InterPro" id="IPR036638">
    <property type="entry name" value="HLH_DNA-bd_sf"/>
</dbReference>
<dbReference type="SUPFAM" id="SSF140500">
    <property type="entry name" value="BAS1536-like"/>
    <property type="match status" value="1"/>
</dbReference>
<dbReference type="GO" id="GO:0043937">
    <property type="term" value="P:regulation of sporulation"/>
    <property type="evidence" value="ECO:0007669"/>
    <property type="project" value="InterPro"/>
</dbReference>
<dbReference type="GO" id="GO:0046983">
    <property type="term" value="F:protein dimerization activity"/>
    <property type="evidence" value="ECO:0007669"/>
    <property type="project" value="InterPro"/>
</dbReference>
<evidence type="ECO:0000313" key="2">
    <source>
        <dbReference type="Proteomes" id="UP000626844"/>
    </source>
</evidence>
<dbReference type="RefSeq" id="WP_191156937.1">
    <property type="nucleotide sequence ID" value="NZ_JACXAI010000006.1"/>
</dbReference>
<sequence>MKKAESFNIIPQNENNLVIEQKRKQMIHSAMTKGITNSQTLRISEELDAAILSIMKNEHV</sequence>
<dbReference type="InterPro" id="IPR037208">
    <property type="entry name" value="Spo0E-like_sf"/>
</dbReference>
<dbReference type="AlphaFoldDB" id="A0A926NE95"/>
<gene>
    <name evidence="1" type="ORF">IC621_06560</name>
</gene>
<dbReference type="Proteomes" id="UP000626844">
    <property type="component" value="Unassembled WGS sequence"/>
</dbReference>
<dbReference type="InterPro" id="IPR018540">
    <property type="entry name" value="Spo0E-like"/>
</dbReference>
<proteinExistence type="predicted"/>
<dbReference type="Gene3D" id="4.10.280.10">
    <property type="entry name" value="Helix-loop-helix DNA-binding domain"/>
    <property type="match status" value="1"/>
</dbReference>
<dbReference type="EMBL" id="JACXAI010000006">
    <property type="protein sequence ID" value="MBD1379884.1"/>
    <property type="molecule type" value="Genomic_DNA"/>
</dbReference>
<accession>A0A926NE95</accession>
<keyword evidence="2" id="KW-1185">Reference proteome</keyword>
<organism evidence="1 2">
    <name type="scientific">Metabacillus arenae</name>
    <dbReference type="NCBI Taxonomy" id="2771434"/>
    <lineage>
        <taxon>Bacteria</taxon>
        <taxon>Bacillati</taxon>
        <taxon>Bacillota</taxon>
        <taxon>Bacilli</taxon>
        <taxon>Bacillales</taxon>
        <taxon>Bacillaceae</taxon>
        <taxon>Metabacillus</taxon>
    </lineage>
</organism>
<name>A0A926NE95_9BACI</name>
<reference evidence="1" key="1">
    <citation type="submission" date="2020-09" db="EMBL/GenBank/DDBJ databases">
        <title>A novel bacterium of genus Bacillus, isolated from South China Sea.</title>
        <authorList>
            <person name="Huang H."/>
            <person name="Mo K."/>
            <person name="Hu Y."/>
        </authorList>
    </citation>
    <scope>NUCLEOTIDE SEQUENCE</scope>
    <source>
        <strain evidence="1">IB182487</strain>
    </source>
</reference>
<evidence type="ECO:0000313" key="1">
    <source>
        <dbReference type="EMBL" id="MBD1379884.1"/>
    </source>
</evidence>
<comment type="caution">
    <text evidence="1">The sequence shown here is derived from an EMBL/GenBank/DDBJ whole genome shotgun (WGS) entry which is preliminary data.</text>
</comment>